<evidence type="ECO:0000313" key="3">
    <source>
        <dbReference type="RefSeq" id="XP_033464396.1"/>
    </source>
</evidence>
<evidence type="ECO:0008006" key="4">
    <source>
        <dbReference type="Google" id="ProtNLM"/>
    </source>
</evidence>
<gene>
    <name evidence="3" type="ORF">K489DRAFT_406064</name>
</gene>
<reference evidence="3" key="3">
    <citation type="submission" date="2025-08" db="UniProtKB">
        <authorList>
            <consortium name="RefSeq"/>
        </authorList>
    </citation>
    <scope>IDENTIFICATION</scope>
    <source>
        <strain evidence="3">CBS 342.82</strain>
    </source>
</reference>
<evidence type="ECO:0000313" key="2">
    <source>
        <dbReference type="Proteomes" id="UP000504637"/>
    </source>
</evidence>
<proteinExistence type="predicted"/>
<reference evidence="3" key="2">
    <citation type="submission" date="2020-04" db="EMBL/GenBank/DDBJ databases">
        <authorList>
            <consortium name="NCBI Genome Project"/>
        </authorList>
    </citation>
    <scope>NUCLEOTIDE SEQUENCE</scope>
    <source>
        <strain evidence="3">CBS 342.82</strain>
    </source>
</reference>
<feature type="chain" id="PRO_5026786644" description="F-box domain-containing protein" evidence="1">
    <location>
        <begin position="28"/>
        <end position="265"/>
    </location>
</feature>
<reference evidence="3" key="1">
    <citation type="submission" date="2020-01" db="EMBL/GenBank/DDBJ databases">
        <authorList>
            <consortium name="DOE Joint Genome Institute"/>
            <person name="Haridas S."/>
            <person name="Albert R."/>
            <person name="Binder M."/>
            <person name="Bloem J."/>
            <person name="Labutti K."/>
            <person name="Salamov A."/>
            <person name="Andreopoulos B."/>
            <person name="Baker S.E."/>
            <person name="Barry K."/>
            <person name="Bills G."/>
            <person name="Bluhm B.H."/>
            <person name="Cannon C."/>
            <person name="Castanera R."/>
            <person name="Culley D.E."/>
            <person name="Daum C."/>
            <person name="Ezra D."/>
            <person name="Gonzalez J.B."/>
            <person name="Henrissat B."/>
            <person name="Kuo A."/>
            <person name="Liang C."/>
            <person name="Lipzen A."/>
            <person name="Lutzoni F."/>
            <person name="Magnuson J."/>
            <person name="Mondo S."/>
            <person name="Nolan M."/>
            <person name="Ohm R."/>
            <person name="Pangilinan J."/>
            <person name="Park H.-J."/>
            <person name="Ramirez L."/>
            <person name="Alfaro M."/>
            <person name="Sun H."/>
            <person name="Tritt A."/>
            <person name="Yoshinaga Y."/>
            <person name="Zwiers L.-H."/>
            <person name="Turgeon B.G."/>
            <person name="Goodwin S.B."/>
            <person name="Spatafora J.W."/>
            <person name="Crous P.W."/>
            <person name="Grigoriev I.V."/>
        </authorList>
    </citation>
    <scope>NUCLEOTIDE SEQUENCE</scope>
    <source>
        <strain evidence="3">CBS 342.82</strain>
    </source>
</reference>
<dbReference type="RefSeq" id="XP_033464396.1">
    <property type="nucleotide sequence ID" value="XM_033607216.1"/>
</dbReference>
<dbReference type="GeneID" id="54365016"/>
<protein>
    <recommendedName>
        <fullName evidence="4">F-box domain-containing protein</fullName>
    </recommendedName>
</protein>
<organism evidence="3">
    <name type="scientific">Dissoconium aciculare CBS 342.82</name>
    <dbReference type="NCBI Taxonomy" id="1314786"/>
    <lineage>
        <taxon>Eukaryota</taxon>
        <taxon>Fungi</taxon>
        <taxon>Dikarya</taxon>
        <taxon>Ascomycota</taxon>
        <taxon>Pezizomycotina</taxon>
        <taxon>Dothideomycetes</taxon>
        <taxon>Dothideomycetidae</taxon>
        <taxon>Mycosphaerellales</taxon>
        <taxon>Dissoconiaceae</taxon>
        <taxon>Dissoconium</taxon>
    </lineage>
</organism>
<keyword evidence="2" id="KW-1185">Reference proteome</keyword>
<dbReference type="OrthoDB" id="3933152at2759"/>
<accession>A0A6J3MHE2</accession>
<sequence length="265" mass="29372">MNAATTVFSIAELLELILLALPSVSTSQELLAIRTILLGRTTTRAWHLLLSRSTRLRQRLYRATPAGLLAAHKDWAVPQCCPPARPNPWIPPLLLQQRGWGALYPFDDVYDRYGVAAAAPRHWTFSVEFSAAQYRRRRRVDDAARGSWRDMLAAQPPFLRFWYTRCVYELGSGRAPFVTYVDYEPGRPKSRQRYCVHCAGGVTLGAIWDAVTRLFEEDPGAQFVMVESLCPTEDGEDGGGGDVDSVVELGSDCSAAPGVVVARNG</sequence>
<name>A0A6J3MHE2_9PEZI</name>
<keyword evidence="1" id="KW-0732">Signal</keyword>
<evidence type="ECO:0000256" key="1">
    <source>
        <dbReference type="SAM" id="SignalP"/>
    </source>
</evidence>
<dbReference type="AlphaFoldDB" id="A0A6J3MHE2"/>
<feature type="signal peptide" evidence="1">
    <location>
        <begin position="1"/>
        <end position="27"/>
    </location>
</feature>
<dbReference type="Proteomes" id="UP000504637">
    <property type="component" value="Unplaced"/>
</dbReference>